<keyword evidence="1" id="KW-1133">Transmembrane helix</keyword>
<proteinExistence type="predicted"/>
<dbReference type="EMBL" id="BAAAQX010000002">
    <property type="protein sequence ID" value="GAA2205535.1"/>
    <property type="molecule type" value="Genomic_DNA"/>
</dbReference>
<name>A0ABP5P4T8_9ACTN</name>
<keyword evidence="1" id="KW-0472">Membrane</keyword>
<keyword evidence="1" id="KW-0812">Transmembrane</keyword>
<reference evidence="3" key="1">
    <citation type="journal article" date="2019" name="Int. J. Syst. Evol. Microbiol.">
        <title>The Global Catalogue of Microorganisms (GCM) 10K type strain sequencing project: providing services to taxonomists for standard genome sequencing and annotation.</title>
        <authorList>
            <consortium name="The Broad Institute Genomics Platform"/>
            <consortium name="The Broad Institute Genome Sequencing Center for Infectious Disease"/>
            <person name="Wu L."/>
            <person name="Ma J."/>
        </authorList>
    </citation>
    <scope>NUCLEOTIDE SEQUENCE [LARGE SCALE GENOMIC DNA]</scope>
    <source>
        <strain evidence="3">JCM 16114</strain>
    </source>
</reference>
<evidence type="ECO:0000256" key="1">
    <source>
        <dbReference type="SAM" id="Phobius"/>
    </source>
</evidence>
<gene>
    <name evidence="2" type="ORF">GCM10009850_009930</name>
</gene>
<keyword evidence="3" id="KW-1185">Reference proteome</keyword>
<evidence type="ECO:0000313" key="2">
    <source>
        <dbReference type="EMBL" id="GAA2205535.1"/>
    </source>
</evidence>
<sequence length="81" mass="8316">MLPGGTAFTASCTVVWSPEPSAATTIVARVAAVAAGVMVAITVRAITGGSNRSRMGAALTECGNRLHETFAQTPHFVNDLQ</sequence>
<dbReference type="Proteomes" id="UP001499843">
    <property type="component" value="Unassembled WGS sequence"/>
</dbReference>
<comment type="caution">
    <text evidence="2">The sequence shown here is derived from an EMBL/GenBank/DDBJ whole genome shotgun (WGS) entry which is preliminary data.</text>
</comment>
<evidence type="ECO:0000313" key="3">
    <source>
        <dbReference type="Proteomes" id="UP001499843"/>
    </source>
</evidence>
<organism evidence="2 3">
    <name type="scientific">Nonomuraea monospora</name>
    <dbReference type="NCBI Taxonomy" id="568818"/>
    <lineage>
        <taxon>Bacteria</taxon>
        <taxon>Bacillati</taxon>
        <taxon>Actinomycetota</taxon>
        <taxon>Actinomycetes</taxon>
        <taxon>Streptosporangiales</taxon>
        <taxon>Streptosporangiaceae</taxon>
        <taxon>Nonomuraea</taxon>
    </lineage>
</organism>
<protein>
    <submittedName>
        <fullName evidence="2">Uncharacterized protein</fullName>
    </submittedName>
</protein>
<accession>A0ABP5P4T8</accession>
<feature type="transmembrane region" description="Helical" evidence="1">
    <location>
        <begin position="26"/>
        <end position="46"/>
    </location>
</feature>